<sequence length="280" mass="31135">MDPCTIVTNVRSIFSLPDVVFRINDLINSEEATNTELERIISSDPALTAKLLKFANSTYFGFSGKIETVMKAISIIGHKELRNLVIASSVTTTFKGIPPDLVNMDTFWNHSITSGVTARLLASSVDSRERFFIAGLLHDVGRLILFNQFPKESAKVLNCLNQGEDAAIQEERKIFGFTHAQLGAELLKQWKLPSNIWKMVEYQSDPMRSGEHQSDANTLCAAISIANYIQPCTNQQLNLETAISDRALKTWSYLGLTAEIVESVITVAKLQVIEVFNAIH</sequence>
<evidence type="ECO:0000259" key="1">
    <source>
        <dbReference type="PROSITE" id="PS51833"/>
    </source>
</evidence>
<evidence type="ECO:0000313" key="3">
    <source>
        <dbReference type="Proteomes" id="UP000236753"/>
    </source>
</evidence>
<dbReference type="OrthoDB" id="9770715at2"/>
<proteinExistence type="predicted"/>
<dbReference type="InterPro" id="IPR013976">
    <property type="entry name" value="HDOD"/>
</dbReference>
<name>A0A1H5S926_9PROT</name>
<dbReference type="SUPFAM" id="SSF109604">
    <property type="entry name" value="HD-domain/PDEase-like"/>
    <property type="match status" value="1"/>
</dbReference>
<accession>A0A1H5S926</accession>
<reference evidence="2 3" key="1">
    <citation type="submission" date="2016-10" db="EMBL/GenBank/DDBJ databases">
        <authorList>
            <person name="de Groot N.N."/>
        </authorList>
    </citation>
    <scope>NUCLEOTIDE SEQUENCE [LARGE SCALE GENOMIC DNA]</scope>
    <source>
        <strain evidence="2 3">Nm13</strain>
    </source>
</reference>
<dbReference type="Gene3D" id="1.10.3210.10">
    <property type="entry name" value="Hypothetical protein af1432"/>
    <property type="match status" value="1"/>
</dbReference>
<dbReference type="Pfam" id="PF08668">
    <property type="entry name" value="HDOD"/>
    <property type="match status" value="1"/>
</dbReference>
<dbReference type="PROSITE" id="PS51833">
    <property type="entry name" value="HDOD"/>
    <property type="match status" value="1"/>
</dbReference>
<dbReference type="RefSeq" id="WP_103965353.1">
    <property type="nucleotide sequence ID" value="NZ_FNUX01000002.1"/>
</dbReference>
<dbReference type="PANTHER" id="PTHR33525:SF3">
    <property type="entry name" value="RIBONUCLEASE Y"/>
    <property type="match status" value="1"/>
</dbReference>
<dbReference type="AlphaFoldDB" id="A0A1H5S926"/>
<dbReference type="CDD" id="cd00077">
    <property type="entry name" value="HDc"/>
    <property type="match status" value="1"/>
</dbReference>
<protein>
    <submittedName>
        <fullName evidence="2">HD-like signal output (HDOD) domain, no enzymatic activity</fullName>
    </submittedName>
</protein>
<gene>
    <name evidence="2" type="ORF">SAMN05216334_10271</name>
</gene>
<dbReference type="EMBL" id="FNUX01000002">
    <property type="protein sequence ID" value="SEF47099.1"/>
    <property type="molecule type" value="Genomic_DNA"/>
</dbReference>
<feature type="domain" description="HDOD" evidence="1">
    <location>
        <begin position="13"/>
        <end position="206"/>
    </location>
</feature>
<dbReference type="InterPro" id="IPR052340">
    <property type="entry name" value="RNase_Y/CdgJ"/>
</dbReference>
<dbReference type="PANTHER" id="PTHR33525">
    <property type="match status" value="1"/>
</dbReference>
<dbReference type="Proteomes" id="UP000236753">
    <property type="component" value="Unassembled WGS sequence"/>
</dbReference>
<evidence type="ECO:0000313" key="2">
    <source>
        <dbReference type="EMBL" id="SEF47099.1"/>
    </source>
</evidence>
<organism evidence="2 3">
    <name type="scientific">Nitrosomonas ureae</name>
    <dbReference type="NCBI Taxonomy" id="44577"/>
    <lineage>
        <taxon>Bacteria</taxon>
        <taxon>Pseudomonadati</taxon>
        <taxon>Pseudomonadota</taxon>
        <taxon>Betaproteobacteria</taxon>
        <taxon>Nitrosomonadales</taxon>
        <taxon>Nitrosomonadaceae</taxon>
        <taxon>Nitrosomonas</taxon>
    </lineage>
</organism>
<dbReference type="InterPro" id="IPR003607">
    <property type="entry name" value="HD/PDEase_dom"/>
</dbReference>